<dbReference type="AlphaFoldDB" id="A0A9D1QZ90"/>
<dbReference type="EMBL" id="DXGI01000152">
    <property type="protein sequence ID" value="HIW78349.1"/>
    <property type="molecule type" value="Genomic_DNA"/>
</dbReference>
<gene>
    <name evidence="2" type="ORF">H9874_04295</name>
</gene>
<reference evidence="2" key="1">
    <citation type="journal article" date="2021" name="PeerJ">
        <title>Extensive microbial diversity within the chicken gut microbiome revealed by metagenomics and culture.</title>
        <authorList>
            <person name="Gilroy R."/>
            <person name="Ravi A."/>
            <person name="Getino M."/>
            <person name="Pursley I."/>
            <person name="Horton D.L."/>
            <person name="Alikhan N.F."/>
            <person name="Baker D."/>
            <person name="Gharbi K."/>
            <person name="Hall N."/>
            <person name="Watson M."/>
            <person name="Adriaenssens E.M."/>
            <person name="Foster-Nyarko E."/>
            <person name="Jarju S."/>
            <person name="Secka A."/>
            <person name="Antonio M."/>
            <person name="Oren A."/>
            <person name="Chaudhuri R.R."/>
            <person name="La Ragione R."/>
            <person name="Hildebrand F."/>
            <person name="Pallen M.J."/>
        </authorList>
    </citation>
    <scope>NUCLEOTIDE SEQUENCE</scope>
    <source>
        <strain evidence="2">ChiSxjej5B17-1746</strain>
    </source>
</reference>
<sequence>MSPLSVRRLLGPLPLVRGLLRWGVAILCVLGAWHLYQWYPIAGLVAIGIAPVLSLFLFFRGLNLIVRTLAYWKTRRHLLATRLQPTWEDKGAGYFFVDEQRGLWVINGASGKLTDITRLHAHGDGLGHRLELYATSQKPAAFYGFRDDAALREAAERLQRACFAHSGRDVPVTYNEGFMKDETTHHTNKKAHE</sequence>
<evidence type="ECO:0000313" key="3">
    <source>
        <dbReference type="Proteomes" id="UP000824264"/>
    </source>
</evidence>
<keyword evidence="1" id="KW-0472">Membrane</keyword>
<protein>
    <submittedName>
        <fullName evidence="2">Uncharacterized protein</fullName>
    </submittedName>
</protein>
<evidence type="ECO:0000313" key="2">
    <source>
        <dbReference type="EMBL" id="HIW78349.1"/>
    </source>
</evidence>
<keyword evidence="1" id="KW-0812">Transmembrane</keyword>
<feature type="transmembrane region" description="Helical" evidence="1">
    <location>
        <begin position="42"/>
        <end position="66"/>
    </location>
</feature>
<accession>A0A9D1QZ90</accession>
<evidence type="ECO:0000256" key="1">
    <source>
        <dbReference type="SAM" id="Phobius"/>
    </source>
</evidence>
<feature type="transmembrane region" description="Helical" evidence="1">
    <location>
        <begin position="20"/>
        <end position="36"/>
    </location>
</feature>
<organism evidence="2 3">
    <name type="scientific">Candidatus Bilophila faecipullorum</name>
    <dbReference type="NCBI Taxonomy" id="2838482"/>
    <lineage>
        <taxon>Bacteria</taxon>
        <taxon>Pseudomonadati</taxon>
        <taxon>Thermodesulfobacteriota</taxon>
        <taxon>Desulfovibrionia</taxon>
        <taxon>Desulfovibrionales</taxon>
        <taxon>Desulfovibrionaceae</taxon>
        <taxon>Bilophila</taxon>
    </lineage>
</organism>
<reference evidence="2" key="2">
    <citation type="submission" date="2021-04" db="EMBL/GenBank/DDBJ databases">
        <authorList>
            <person name="Gilroy R."/>
        </authorList>
    </citation>
    <scope>NUCLEOTIDE SEQUENCE</scope>
    <source>
        <strain evidence="2">ChiSxjej5B17-1746</strain>
    </source>
</reference>
<dbReference type="Proteomes" id="UP000824264">
    <property type="component" value="Unassembled WGS sequence"/>
</dbReference>
<keyword evidence="1" id="KW-1133">Transmembrane helix</keyword>
<name>A0A9D1QZ90_9BACT</name>
<proteinExistence type="predicted"/>
<comment type="caution">
    <text evidence="2">The sequence shown here is derived from an EMBL/GenBank/DDBJ whole genome shotgun (WGS) entry which is preliminary data.</text>
</comment>